<keyword evidence="1" id="KW-1133">Transmembrane helix</keyword>
<sequence>MIEIEKFRNQVETLDTLMQAKLGVRGKSVSARFKRAGRLLPKRIRKAGRIIAEAESAVANPRLARLYDPSTLDAAFADVATFLKTIDPADRRRGKVLGLLGGMVFNLILLMGAVIALLYWQGVI</sequence>
<dbReference type="OrthoDB" id="7874312at2"/>
<dbReference type="Proteomes" id="UP000193224">
    <property type="component" value="Unassembled WGS sequence"/>
</dbReference>
<evidence type="ECO:0000313" key="3">
    <source>
        <dbReference type="Proteomes" id="UP000193224"/>
    </source>
</evidence>
<organism evidence="2 3">
    <name type="scientific">Roseovarius aestuarii</name>
    <dbReference type="NCBI Taxonomy" id="475083"/>
    <lineage>
        <taxon>Bacteria</taxon>
        <taxon>Pseudomonadati</taxon>
        <taxon>Pseudomonadota</taxon>
        <taxon>Alphaproteobacteria</taxon>
        <taxon>Rhodobacterales</taxon>
        <taxon>Roseobacteraceae</taxon>
        <taxon>Roseovarius</taxon>
    </lineage>
</organism>
<keyword evidence="1" id="KW-0812">Transmembrane</keyword>
<protein>
    <submittedName>
        <fullName evidence="2">Uncharacterized protein</fullName>
    </submittedName>
</protein>
<evidence type="ECO:0000256" key="1">
    <source>
        <dbReference type="SAM" id="Phobius"/>
    </source>
</evidence>
<keyword evidence="1" id="KW-0472">Membrane</keyword>
<dbReference type="AlphaFoldDB" id="A0A1X7BXG8"/>
<dbReference type="EMBL" id="FWXB01000023">
    <property type="protein sequence ID" value="SMC14294.1"/>
    <property type="molecule type" value="Genomic_DNA"/>
</dbReference>
<reference evidence="2 3" key="1">
    <citation type="submission" date="2017-03" db="EMBL/GenBank/DDBJ databases">
        <authorList>
            <person name="Afonso C.L."/>
            <person name="Miller P.J."/>
            <person name="Scott M.A."/>
            <person name="Spackman E."/>
            <person name="Goraichik I."/>
            <person name="Dimitrov K.M."/>
            <person name="Suarez D.L."/>
            <person name="Swayne D.E."/>
        </authorList>
    </citation>
    <scope>NUCLEOTIDE SEQUENCE [LARGE SCALE GENOMIC DNA]</scope>
    <source>
        <strain evidence="2 3">CECT 7745</strain>
    </source>
</reference>
<dbReference type="RefSeq" id="WP_085802193.1">
    <property type="nucleotide sequence ID" value="NZ_FWXB01000023.1"/>
</dbReference>
<feature type="transmembrane region" description="Helical" evidence="1">
    <location>
        <begin position="96"/>
        <end position="120"/>
    </location>
</feature>
<gene>
    <name evidence="2" type="ORF">ROA7745_04160</name>
</gene>
<name>A0A1X7BXG8_9RHOB</name>
<keyword evidence="3" id="KW-1185">Reference proteome</keyword>
<evidence type="ECO:0000313" key="2">
    <source>
        <dbReference type="EMBL" id="SMC14294.1"/>
    </source>
</evidence>
<proteinExistence type="predicted"/>
<accession>A0A1X7BXG8</accession>